<organism evidence="2">
    <name type="scientific">Phytophthora nicotianae</name>
    <name type="common">Potato buckeye rot agent</name>
    <name type="synonym">Phytophthora parasitica</name>
    <dbReference type="NCBI Taxonomy" id="4792"/>
    <lineage>
        <taxon>Eukaryota</taxon>
        <taxon>Sar</taxon>
        <taxon>Stramenopiles</taxon>
        <taxon>Oomycota</taxon>
        <taxon>Peronosporomycetes</taxon>
        <taxon>Peronosporales</taxon>
        <taxon>Peronosporaceae</taxon>
        <taxon>Phytophthora</taxon>
    </lineage>
</organism>
<dbReference type="EMBL" id="KI673371">
    <property type="protein sequence ID" value="ETL38201.1"/>
    <property type="molecule type" value="Genomic_DNA"/>
</dbReference>
<dbReference type="AlphaFoldDB" id="W2IVQ9"/>
<sequence length="39" mass="4736">MNWQSRTSYWRFCLISTTMQQPTVARFSRSLPRKWLSIA</sequence>
<accession>W2IVQ9</accession>
<dbReference type="Proteomes" id="UP000053864">
    <property type="component" value="Unassembled WGS sequence"/>
</dbReference>
<name>W2IVQ9_PHYNI</name>
<evidence type="ECO:0000313" key="1">
    <source>
        <dbReference type="EMBL" id="ETK84774.1"/>
    </source>
</evidence>
<reference evidence="1" key="1">
    <citation type="submission" date="2013-11" db="EMBL/GenBank/DDBJ databases">
        <title>The Genome Sequence of Phytophthora parasitica CJ02B3.</title>
        <authorList>
            <consortium name="The Broad Institute Genomics Platform"/>
            <person name="Russ C."/>
            <person name="Tyler B."/>
            <person name="Panabieres F."/>
            <person name="Shan W."/>
            <person name="Tripathy S."/>
            <person name="Grunwald N."/>
            <person name="Machado M."/>
            <person name="Johnson C.S."/>
            <person name="Arredondo F."/>
            <person name="Hong C."/>
            <person name="Coffey M."/>
            <person name="Young S.K."/>
            <person name="Zeng Q."/>
            <person name="Gargeya S."/>
            <person name="Fitzgerald M."/>
            <person name="Abouelleil A."/>
            <person name="Alvarado L."/>
            <person name="Chapman S.B."/>
            <person name="Gainer-Dewar J."/>
            <person name="Goldberg J."/>
            <person name="Griggs A."/>
            <person name="Gujja S."/>
            <person name="Hansen M."/>
            <person name="Howarth C."/>
            <person name="Imamovic A."/>
            <person name="Ireland A."/>
            <person name="Larimer J."/>
            <person name="McCowan C."/>
            <person name="Murphy C."/>
            <person name="Pearson M."/>
            <person name="Poon T.W."/>
            <person name="Priest M."/>
            <person name="Roberts A."/>
            <person name="Saif S."/>
            <person name="Shea T."/>
            <person name="Sykes S."/>
            <person name="Wortman J."/>
            <person name="Nusbaum C."/>
            <person name="Birren B."/>
        </authorList>
    </citation>
    <scope>NUCLEOTIDE SEQUENCE [LARGE SCALE GENOMIC DNA]</scope>
    <source>
        <strain evidence="1">CJ02B3</strain>
    </source>
</reference>
<proteinExistence type="predicted"/>
<protein>
    <submittedName>
        <fullName evidence="2">Uncharacterized protein</fullName>
    </submittedName>
</protein>
<gene>
    <name evidence="1" type="ORF">L915_10297</name>
    <name evidence="2" type="ORF">L916_10199</name>
</gene>
<evidence type="ECO:0000313" key="2">
    <source>
        <dbReference type="EMBL" id="ETL38201.1"/>
    </source>
</evidence>
<dbReference type="EMBL" id="KI686710">
    <property type="protein sequence ID" value="ETK84774.1"/>
    <property type="molecule type" value="Genomic_DNA"/>
</dbReference>
<reference evidence="2" key="2">
    <citation type="submission" date="2013-11" db="EMBL/GenBank/DDBJ databases">
        <title>The Genome Sequence of Phytophthora parasitica CJ05E6.</title>
        <authorList>
            <consortium name="The Broad Institute Genomics Platform"/>
            <person name="Russ C."/>
            <person name="Tyler B."/>
            <person name="Panabieres F."/>
            <person name="Shan W."/>
            <person name="Tripathy S."/>
            <person name="Grunwald N."/>
            <person name="Machado M."/>
            <person name="Johnson C.S."/>
            <person name="Arredondo F."/>
            <person name="Hong C."/>
            <person name="Coffey M."/>
            <person name="Young S.K."/>
            <person name="Zeng Q."/>
            <person name="Gargeya S."/>
            <person name="Fitzgerald M."/>
            <person name="Abouelleil A."/>
            <person name="Alvarado L."/>
            <person name="Chapman S.B."/>
            <person name="Gainer-Dewar J."/>
            <person name="Goldberg J."/>
            <person name="Griggs A."/>
            <person name="Gujja S."/>
            <person name="Hansen M."/>
            <person name="Howarth C."/>
            <person name="Imamovic A."/>
            <person name="Ireland A."/>
            <person name="Larimer J."/>
            <person name="McCowan C."/>
            <person name="Murphy C."/>
            <person name="Pearson M."/>
            <person name="Poon T.W."/>
            <person name="Priest M."/>
            <person name="Roberts A."/>
            <person name="Saif S."/>
            <person name="Shea T."/>
            <person name="Sykes S."/>
            <person name="Wortman J."/>
            <person name="Nusbaum C."/>
            <person name="Birren B."/>
        </authorList>
    </citation>
    <scope>NUCLEOTIDE SEQUENCE [LARGE SCALE GENOMIC DNA]</scope>
    <source>
        <strain evidence="2">CJ05E6</strain>
    </source>
</reference>
<dbReference type="Proteomes" id="UP000053236">
    <property type="component" value="Unassembled WGS sequence"/>
</dbReference>